<sequence length="37" mass="4159">MCVFKLSFGVITELISNGNKEKDCKVGARKETLSKKR</sequence>
<evidence type="ECO:0000313" key="1">
    <source>
        <dbReference type="EMBL" id="MBX40590.1"/>
    </source>
</evidence>
<name>A0A2P2NDV1_RHIMU</name>
<accession>A0A2P2NDV1</accession>
<organism evidence="1">
    <name type="scientific">Rhizophora mucronata</name>
    <name type="common">Asiatic mangrove</name>
    <dbReference type="NCBI Taxonomy" id="61149"/>
    <lineage>
        <taxon>Eukaryota</taxon>
        <taxon>Viridiplantae</taxon>
        <taxon>Streptophyta</taxon>
        <taxon>Embryophyta</taxon>
        <taxon>Tracheophyta</taxon>
        <taxon>Spermatophyta</taxon>
        <taxon>Magnoliopsida</taxon>
        <taxon>eudicotyledons</taxon>
        <taxon>Gunneridae</taxon>
        <taxon>Pentapetalae</taxon>
        <taxon>rosids</taxon>
        <taxon>fabids</taxon>
        <taxon>Malpighiales</taxon>
        <taxon>Rhizophoraceae</taxon>
        <taxon>Rhizophora</taxon>
    </lineage>
</organism>
<reference evidence="1" key="1">
    <citation type="submission" date="2018-02" db="EMBL/GenBank/DDBJ databases">
        <title>Rhizophora mucronata_Transcriptome.</title>
        <authorList>
            <person name="Meera S.P."/>
            <person name="Sreeshan A."/>
            <person name="Augustine A."/>
        </authorList>
    </citation>
    <scope>NUCLEOTIDE SEQUENCE</scope>
    <source>
        <tissue evidence="1">Leaf</tissue>
    </source>
</reference>
<proteinExistence type="predicted"/>
<dbReference type="AlphaFoldDB" id="A0A2P2NDV1"/>
<dbReference type="EMBL" id="GGEC01060106">
    <property type="protein sequence ID" value="MBX40590.1"/>
    <property type="molecule type" value="Transcribed_RNA"/>
</dbReference>
<protein>
    <submittedName>
        <fullName evidence="1">Uncharacterized protein</fullName>
    </submittedName>
</protein>